<dbReference type="RefSeq" id="WP_014856757.1">
    <property type="nucleotide sequence ID" value="NC_018178.1"/>
</dbReference>
<dbReference type="eggNOG" id="COG0646">
    <property type="taxonomic scope" value="Bacteria"/>
</dbReference>
<dbReference type="EMBL" id="CP003557">
    <property type="protein sequence ID" value="AFN75325.1"/>
    <property type="molecule type" value="Genomic_DNA"/>
</dbReference>
<dbReference type="GO" id="GO:0009086">
    <property type="term" value="P:methionine biosynthetic process"/>
    <property type="evidence" value="ECO:0007669"/>
    <property type="project" value="InterPro"/>
</dbReference>
<name>I6Z827_MELRP</name>
<comment type="cofactor">
    <cofactor evidence="3">
        <name>Zn(2+)</name>
        <dbReference type="ChEBI" id="CHEBI:29105"/>
    </cofactor>
    <text evidence="3">Binds 1 zinc ion per subunit.</text>
</comment>
<evidence type="ECO:0000313" key="7">
    <source>
        <dbReference type="Proteomes" id="UP000009011"/>
    </source>
</evidence>
<dbReference type="SUPFAM" id="SSF82282">
    <property type="entry name" value="Homocysteine S-methyltransferase"/>
    <property type="match status" value="1"/>
</dbReference>
<dbReference type="GO" id="GO:0008270">
    <property type="term" value="F:zinc ion binding"/>
    <property type="evidence" value="ECO:0007669"/>
    <property type="project" value="InterPro"/>
</dbReference>
<dbReference type="InterPro" id="IPR003726">
    <property type="entry name" value="HCY_dom"/>
</dbReference>
<gene>
    <name evidence="6" type="ordered locus">MROS_2095</name>
</gene>
<dbReference type="PANTHER" id="PTHR11103:SF18">
    <property type="entry name" value="SLR1189 PROTEIN"/>
    <property type="match status" value="1"/>
</dbReference>
<keyword evidence="1 4" id="KW-0489">Methyltransferase</keyword>
<keyword evidence="3 4" id="KW-0479">Metal-binding</keyword>
<accession>I6Z827</accession>
<feature type="domain" description="Hcy-binding" evidence="5">
    <location>
        <begin position="2"/>
        <end position="291"/>
    </location>
</feature>
<feature type="binding site" evidence="3 4">
    <location>
        <position position="277"/>
    </location>
    <ligand>
        <name>Zn(2+)</name>
        <dbReference type="ChEBI" id="CHEBI:29105"/>
    </ligand>
</feature>
<dbReference type="InterPro" id="IPR017226">
    <property type="entry name" value="BHMT-like"/>
</dbReference>
<feature type="binding site" evidence="3 4">
    <location>
        <position position="276"/>
    </location>
    <ligand>
        <name>Zn(2+)</name>
        <dbReference type="ChEBI" id="CHEBI:29105"/>
    </ligand>
</feature>
<keyword evidence="7" id="KW-1185">Reference proteome</keyword>
<dbReference type="GO" id="GO:0032259">
    <property type="term" value="P:methylation"/>
    <property type="evidence" value="ECO:0007669"/>
    <property type="project" value="UniProtKB-KW"/>
</dbReference>
<evidence type="ECO:0000256" key="3">
    <source>
        <dbReference type="PIRSR" id="PIRSR037505-2"/>
    </source>
</evidence>
<dbReference type="AlphaFoldDB" id="I6Z827"/>
<dbReference type="Proteomes" id="UP000009011">
    <property type="component" value="Chromosome"/>
</dbReference>
<evidence type="ECO:0000256" key="1">
    <source>
        <dbReference type="ARBA" id="ARBA00022603"/>
    </source>
</evidence>
<evidence type="ECO:0000256" key="4">
    <source>
        <dbReference type="PROSITE-ProRule" id="PRU00333"/>
    </source>
</evidence>
<reference evidence="6 7" key="1">
    <citation type="journal article" date="2013" name="PLoS ONE">
        <title>Genomic analysis of Melioribacter roseus, facultatively anaerobic organotrophic bacterium representing a novel deep lineage within Bacteriodetes/Chlorobi group.</title>
        <authorList>
            <person name="Kadnikov V.V."/>
            <person name="Mardanov A.V."/>
            <person name="Podosokorskaya O.A."/>
            <person name="Gavrilov S.N."/>
            <person name="Kublanov I.V."/>
            <person name="Beletsky A.V."/>
            <person name="Bonch-Osmolovskaya E.A."/>
            <person name="Ravin N.V."/>
        </authorList>
    </citation>
    <scope>NUCLEOTIDE SEQUENCE [LARGE SCALE GENOMIC DNA]</scope>
    <source>
        <strain evidence="7">JCM 17771 / P3M-2</strain>
    </source>
</reference>
<dbReference type="PIRSF" id="PIRSF037505">
    <property type="entry name" value="Betaine_HMT"/>
    <property type="match status" value="1"/>
</dbReference>
<dbReference type="PATRIC" id="fig|1191523.3.peg.2215"/>
<keyword evidence="2 4" id="KW-0808">Transferase</keyword>
<dbReference type="HOGENOM" id="CLU_004914_3_0_10"/>
<dbReference type="OrthoDB" id="9803687at2"/>
<proteinExistence type="predicted"/>
<dbReference type="KEGG" id="mro:MROS_2095"/>
<dbReference type="STRING" id="1191523.MROS_2095"/>
<dbReference type="Pfam" id="PF02574">
    <property type="entry name" value="S-methyl_trans"/>
    <property type="match status" value="1"/>
</dbReference>
<feature type="binding site" evidence="3 4">
    <location>
        <position position="210"/>
    </location>
    <ligand>
        <name>Zn(2+)</name>
        <dbReference type="ChEBI" id="CHEBI:29105"/>
    </ligand>
</feature>
<dbReference type="CDD" id="cd00945">
    <property type="entry name" value="Aldolase_Class_I"/>
    <property type="match status" value="1"/>
</dbReference>
<dbReference type="Gene3D" id="3.20.20.330">
    <property type="entry name" value="Homocysteine-binding-like domain"/>
    <property type="match status" value="1"/>
</dbReference>
<organism evidence="6 7">
    <name type="scientific">Melioribacter roseus (strain DSM 23840 / JCM 17771 / VKM B-2668 / P3M-2)</name>
    <dbReference type="NCBI Taxonomy" id="1191523"/>
    <lineage>
        <taxon>Bacteria</taxon>
        <taxon>Pseudomonadati</taxon>
        <taxon>Ignavibacteriota</taxon>
        <taxon>Ignavibacteria</taxon>
        <taxon>Ignavibacteriales</taxon>
        <taxon>Melioribacteraceae</taxon>
        <taxon>Melioribacter</taxon>
    </lineage>
</organism>
<evidence type="ECO:0000256" key="2">
    <source>
        <dbReference type="ARBA" id="ARBA00022679"/>
    </source>
</evidence>
<dbReference type="InterPro" id="IPR036589">
    <property type="entry name" value="HCY_dom_sf"/>
</dbReference>
<evidence type="ECO:0000259" key="5">
    <source>
        <dbReference type="PROSITE" id="PS50970"/>
    </source>
</evidence>
<sequence length="293" mass="31561">MRNFIEEVKSGKVLISDGAWGTFLYEKGLSSDECPELWNLTHRDKVLEIAKSYIDAGSDMILTNSFGASPYKLKRYGLDDRTYEINKTAAEISREAAGDDHFVLGSIGPTGAILMMGDISEEELFNGFAIQAKALADGGADAICVETMSDIAEAVSAVKAAKSACDLPVVCTFTFEKTVNNDYRTMMGVTPAQMAVELKNAGASVIGSNCGNGFDQMIEIVKEIRSVEKELPVLVHANAGKPVFQEGKTVYLETPDSMAHKLNLLIESGANIIGGCCGTTPRHIEAFVNTIKK</sequence>
<evidence type="ECO:0000313" key="6">
    <source>
        <dbReference type="EMBL" id="AFN75325.1"/>
    </source>
</evidence>
<dbReference type="PROSITE" id="PS50970">
    <property type="entry name" value="HCY"/>
    <property type="match status" value="1"/>
</dbReference>
<keyword evidence="3 4" id="KW-0862">Zinc</keyword>
<protein>
    <recommendedName>
        <fullName evidence="5">Hcy-binding domain-containing protein</fullName>
    </recommendedName>
</protein>
<dbReference type="PANTHER" id="PTHR11103">
    <property type="entry name" value="SLR1189 PROTEIN"/>
    <property type="match status" value="1"/>
</dbReference>
<dbReference type="GO" id="GO:0008168">
    <property type="term" value="F:methyltransferase activity"/>
    <property type="evidence" value="ECO:0007669"/>
    <property type="project" value="UniProtKB-UniRule"/>
</dbReference>